<feature type="domain" description="AIG1-type G" evidence="4">
    <location>
        <begin position="12"/>
        <end position="149"/>
    </location>
</feature>
<dbReference type="InterPro" id="IPR045058">
    <property type="entry name" value="GIMA/IAN/Toc"/>
</dbReference>
<accession>A0AAV2J2P7</accession>
<keyword evidence="2" id="KW-0547">Nucleotide-binding</keyword>
<dbReference type="Pfam" id="PF04548">
    <property type="entry name" value="AIG1"/>
    <property type="match status" value="1"/>
</dbReference>
<dbReference type="Gene3D" id="3.40.50.300">
    <property type="entry name" value="P-loop containing nucleotide triphosphate hydrolases"/>
    <property type="match status" value="1"/>
</dbReference>
<dbReference type="InterPro" id="IPR006703">
    <property type="entry name" value="G_AIG1"/>
</dbReference>
<dbReference type="PANTHER" id="PTHR10903">
    <property type="entry name" value="GTPASE, IMAP FAMILY MEMBER-RELATED"/>
    <property type="match status" value="1"/>
</dbReference>
<dbReference type="EMBL" id="OZ035823">
    <property type="protein sequence ID" value="CAL1569604.1"/>
    <property type="molecule type" value="Genomic_DNA"/>
</dbReference>
<dbReference type="GO" id="GO:0005525">
    <property type="term" value="F:GTP binding"/>
    <property type="evidence" value="ECO:0007669"/>
    <property type="project" value="UniProtKB-KW"/>
</dbReference>
<comment type="similarity">
    <text evidence="1">Belongs to the TRAFAC class TrmE-Era-EngA-EngB-Septin-like GTPase superfamily. AIG1/Toc34/Toc159-like paraseptin GTPase family. IAN subfamily.</text>
</comment>
<dbReference type="Proteomes" id="UP001497482">
    <property type="component" value="Chromosome 1"/>
</dbReference>
<proteinExistence type="inferred from homology"/>
<protein>
    <recommendedName>
        <fullName evidence="4">AIG1-type G domain-containing protein</fullName>
    </recommendedName>
</protein>
<dbReference type="InterPro" id="IPR027417">
    <property type="entry name" value="P-loop_NTPase"/>
</dbReference>
<evidence type="ECO:0000259" key="4">
    <source>
        <dbReference type="Pfam" id="PF04548"/>
    </source>
</evidence>
<name>A0AAV2J2P7_KNICA</name>
<evidence type="ECO:0000313" key="6">
    <source>
        <dbReference type="Proteomes" id="UP001497482"/>
    </source>
</evidence>
<sequence>MIGESTFLESKSSECIKRQRALNGRLLSVVKMPSLCSEPHQTTREKFWESICLCDPDGVHAFVLVLPLASLTDEDKAEFKILQDVLGSCVDAFTIILFTVESDSSASAFTEFVSTNKDLKELCQRCGGRYIIFNVKDQQEMQIEKITHLQSLASPTETRQVTGGAQHAESK</sequence>
<organism evidence="5 6">
    <name type="scientific">Knipowitschia caucasica</name>
    <name type="common">Caucasian dwarf goby</name>
    <name type="synonym">Pomatoschistus caucasicus</name>
    <dbReference type="NCBI Taxonomy" id="637954"/>
    <lineage>
        <taxon>Eukaryota</taxon>
        <taxon>Metazoa</taxon>
        <taxon>Chordata</taxon>
        <taxon>Craniata</taxon>
        <taxon>Vertebrata</taxon>
        <taxon>Euteleostomi</taxon>
        <taxon>Actinopterygii</taxon>
        <taxon>Neopterygii</taxon>
        <taxon>Teleostei</taxon>
        <taxon>Neoteleostei</taxon>
        <taxon>Acanthomorphata</taxon>
        <taxon>Gobiaria</taxon>
        <taxon>Gobiiformes</taxon>
        <taxon>Gobioidei</taxon>
        <taxon>Gobiidae</taxon>
        <taxon>Gobiinae</taxon>
        <taxon>Knipowitschia</taxon>
    </lineage>
</organism>
<reference evidence="5 6" key="1">
    <citation type="submission" date="2024-04" db="EMBL/GenBank/DDBJ databases">
        <authorList>
            <person name="Waldvogel A.-M."/>
            <person name="Schoenle A."/>
        </authorList>
    </citation>
    <scope>NUCLEOTIDE SEQUENCE [LARGE SCALE GENOMIC DNA]</scope>
</reference>
<evidence type="ECO:0000256" key="3">
    <source>
        <dbReference type="ARBA" id="ARBA00023134"/>
    </source>
</evidence>
<evidence type="ECO:0000313" key="5">
    <source>
        <dbReference type="EMBL" id="CAL1569604.1"/>
    </source>
</evidence>
<gene>
    <name evidence="5" type="ORF">KC01_LOCUS2018</name>
</gene>
<evidence type="ECO:0000256" key="1">
    <source>
        <dbReference type="ARBA" id="ARBA00008535"/>
    </source>
</evidence>
<dbReference type="AlphaFoldDB" id="A0AAV2J2P7"/>
<keyword evidence="6" id="KW-1185">Reference proteome</keyword>
<dbReference type="PANTHER" id="PTHR10903:SF188">
    <property type="entry name" value="GTPASE IMAP FAMILY MEMBER 2-LIKE-RELATED"/>
    <property type="match status" value="1"/>
</dbReference>
<evidence type="ECO:0000256" key="2">
    <source>
        <dbReference type="ARBA" id="ARBA00022741"/>
    </source>
</evidence>
<keyword evidence="3" id="KW-0342">GTP-binding</keyword>